<evidence type="ECO:0000256" key="1">
    <source>
        <dbReference type="SAM" id="MobiDB-lite"/>
    </source>
</evidence>
<dbReference type="Proteomes" id="UP001370758">
    <property type="component" value="Unassembled WGS sequence"/>
</dbReference>
<comment type="caution">
    <text evidence="3">The sequence shown here is derived from an EMBL/GenBank/DDBJ whole genome shotgun (WGS) entry which is preliminary data.</text>
</comment>
<reference evidence="3 4" key="1">
    <citation type="submission" date="2023-08" db="EMBL/GenBank/DDBJ databases">
        <authorList>
            <person name="Palmer J.M."/>
        </authorList>
    </citation>
    <scope>NUCLEOTIDE SEQUENCE [LARGE SCALE GENOMIC DNA]</scope>
    <source>
        <strain evidence="3 4">TWF481</strain>
    </source>
</reference>
<sequence length="117" mass="13127">MASPSPIPKHNNNKKKMMPQKISQKRIPPSGISNKKCFGNERVWFMSFSNITVAYFSSGIWFIIDLSRFDLQGNPPPVQPVIVESGSDMTGLWQDLSGRAIISYTLFLIFLGLAEGY</sequence>
<organism evidence="3 4">
    <name type="scientific">Arthrobotrys musiformis</name>
    <dbReference type="NCBI Taxonomy" id="47236"/>
    <lineage>
        <taxon>Eukaryota</taxon>
        <taxon>Fungi</taxon>
        <taxon>Dikarya</taxon>
        <taxon>Ascomycota</taxon>
        <taxon>Pezizomycotina</taxon>
        <taxon>Orbiliomycetes</taxon>
        <taxon>Orbiliales</taxon>
        <taxon>Orbiliaceae</taxon>
        <taxon>Arthrobotrys</taxon>
    </lineage>
</organism>
<dbReference type="AlphaFoldDB" id="A0AAV9VYL4"/>
<gene>
    <name evidence="3" type="ORF">TWF481_002204</name>
</gene>
<name>A0AAV9VYL4_9PEZI</name>
<feature type="region of interest" description="Disordered" evidence="1">
    <location>
        <begin position="1"/>
        <end position="33"/>
    </location>
</feature>
<evidence type="ECO:0000313" key="4">
    <source>
        <dbReference type="Proteomes" id="UP001370758"/>
    </source>
</evidence>
<feature type="transmembrane region" description="Helical" evidence="2">
    <location>
        <begin position="96"/>
        <end position="114"/>
    </location>
</feature>
<dbReference type="EMBL" id="JAVHJL010000011">
    <property type="protein sequence ID" value="KAK6496180.1"/>
    <property type="molecule type" value="Genomic_DNA"/>
</dbReference>
<proteinExistence type="predicted"/>
<keyword evidence="2" id="KW-0812">Transmembrane</keyword>
<feature type="transmembrane region" description="Helical" evidence="2">
    <location>
        <begin position="43"/>
        <end position="64"/>
    </location>
</feature>
<evidence type="ECO:0000313" key="3">
    <source>
        <dbReference type="EMBL" id="KAK6496180.1"/>
    </source>
</evidence>
<protein>
    <submittedName>
        <fullName evidence="3">Uncharacterized protein</fullName>
    </submittedName>
</protein>
<keyword evidence="2" id="KW-1133">Transmembrane helix</keyword>
<accession>A0AAV9VYL4</accession>
<keyword evidence="2" id="KW-0472">Membrane</keyword>
<keyword evidence="4" id="KW-1185">Reference proteome</keyword>
<evidence type="ECO:0000256" key="2">
    <source>
        <dbReference type="SAM" id="Phobius"/>
    </source>
</evidence>